<dbReference type="InterPro" id="IPR003953">
    <property type="entry name" value="FAD-dep_OxRdtase_2_FAD-bd"/>
</dbReference>
<dbReference type="FunFam" id="3.90.700.10:FF:000007">
    <property type="entry name" value="NADH-dependent fumarate reductase"/>
    <property type="match status" value="1"/>
</dbReference>
<evidence type="ECO:0000256" key="1">
    <source>
        <dbReference type="ARBA" id="ARBA00001974"/>
    </source>
</evidence>
<keyword evidence="4" id="KW-0560">Oxidoreductase</keyword>
<keyword evidence="3" id="KW-0274">FAD</keyword>
<dbReference type="SUPFAM" id="SSF51905">
    <property type="entry name" value="FAD/NAD(P)-binding domain"/>
    <property type="match status" value="1"/>
</dbReference>
<accession>A0A915J4C7</accession>
<keyword evidence="2" id="KW-0285">Flavoprotein</keyword>
<dbReference type="InterPro" id="IPR027477">
    <property type="entry name" value="Succ_DH/fumarate_Rdtase_cat_sf"/>
</dbReference>
<name>A0A915J4C7_ROMCU</name>
<comment type="catalytic activity">
    <reaction evidence="5">
        <text>succinate + NAD(+) = fumarate + NADH + H(+)</text>
        <dbReference type="Rhea" id="RHEA:18281"/>
        <dbReference type="ChEBI" id="CHEBI:15378"/>
        <dbReference type="ChEBI" id="CHEBI:29806"/>
        <dbReference type="ChEBI" id="CHEBI:30031"/>
        <dbReference type="ChEBI" id="CHEBI:57540"/>
        <dbReference type="ChEBI" id="CHEBI:57945"/>
        <dbReference type="EC" id="1.3.1.6"/>
    </reaction>
</comment>
<comment type="cofactor">
    <cofactor evidence="1">
        <name>FAD</name>
        <dbReference type="ChEBI" id="CHEBI:57692"/>
    </cofactor>
</comment>
<dbReference type="SUPFAM" id="SSF56425">
    <property type="entry name" value="Succinate dehydrogenase/fumarate reductase flavoprotein, catalytic domain"/>
    <property type="match status" value="1"/>
</dbReference>
<feature type="domain" description="FAD-dependent oxidoreductase 2 FAD-binding" evidence="8">
    <location>
        <begin position="21"/>
        <end position="328"/>
    </location>
</feature>
<organism evidence="9 10">
    <name type="scientific">Romanomermis culicivorax</name>
    <name type="common">Nematode worm</name>
    <dbReference type="NCBI Taxonomy" id="13658"/>
    <lineage>
        <taxon>Eukaryota</taxon>
        <taxon>Metazoa</taxon>
        <taxon>Ecdysozoa</taxon>
        <taxon>Nematoda</taxon>
        <taxon>Enoplea</taxon>
        <taxon>Dorylaimia</taxon>
        <taxon>Mermithida</taxon>
        <taxon>Mermithoidea</taxon>
        <taxon>Mermithidae</taxon>
        <taxon>Romanomermis</taxon>
    </lineage>
</organism>
<reference evidence="10" key="1">
    <citation type="submission" date="2022-11" db="UniProtKB">
        <authorList>
            <consortium name="WormBaseParasite"/>
        </authorList>
    </citation>
    <scope>IDENTIFICATION</scope>
</reference>
<protein>
    <recommendedName>
        <fullName evidence="6">fumarate reductase (NADH)</fullName>
        <ecNumber evidence="6">1.3.1.6</ecNumber>
    </recommendedName>
    <alternativeName>
        <fullName evidence="7">NADH-dependent fumarate reductase</fullName>
    </alternativeName>
</protein>
<dbReference type="PANTHER" id="PTHR43400">
    <property type="entry name" value="FUMARATE REDUCTASE"/>
    <property type="match status" value="1"/>
</dbReference>
<dbReference type="WBParaSite" id="nRc.2.0.1.t20678-RA">
    <property type="protein sequence ID" value="nRc.2.0.1.t20678-RA"/>
    <property type="gene ID" value="nRc.2.0.1.g20678"/>
</dbReference>
<dbReference type="Gene3D" id="3.90.700.10">
    <property type="entry name" value="Succinate dehydrogenase/fumarate reductase flavoprotein, catalytic domain"/>
    <property type="match status" value="1"/>
</dbReference>
<sequence length="345" mass="38489">MKTLFAKLDDYSARNEKENRKDWIRILTRTRAEELLMSDKDPNRVVGVKIRTAKGRSEDLKADAVILACGGFCNDHSKQDSLLTQYRPDLTKYPSTNGDFADGSGIKMALKLGADVVGMNRVQCHPTGFVDPKDPKSKTKRMCPEALRGFGGILVNNEGHRFANELDLRENFVTLIEKNCKVDPNCGFKTAYLIVNDEIVENFGRSSFDIYLKAGLVRTAANLKELSKMIGIPYKNLKSTFDDQDQCFRCEKSDDFGKTIFPVQFDVNQIFYFCQTTPSIHYTFGGLKVDESCRVLTSADHRPIHGLYAVGETAGGTHGAERLSGNSLLECVVFGRLAAQEAIKN</sequence>
<evidence type="ECO:0000256" key="3">
    <source>
        <dbReference type="ARBA" id="ARBA00022827"/>
    </source>
</evidence>
<dbReference type="Proteomes" id="UP000887565">
    <property type="component" value="Unplaced"/>
</dbReference>
<dbReference type="InterPro" id="IPR050315">
    <property type="entry name" value="FAD-oxidoreductase_2"/>
</dbReference>
<evidence type="ECO:0000256" key="6">
    <source>
        <dbReference type="ARBA" id="ARBA00067004"/>
    </source>
</evidence>
<evidence type="ECO:0000256" key="5">
    <source>
        <dbReference type="ARBA" id="ARBA00050832"/>
    </source>
</evidence>
<evidence type="ECO:0000256" key="2">
    <source>
        <dbReference type="ARBA" id="ARBA00022630"/>
    </source>
</evidence>
<dbReference type="OMA" id="LEHPPYY"/>
<evidence type="ECO:0000256" key="7">
    <source>
        <dbReference type="ARBA" id="ARBA00077246"/>
    </source>
</evidence>
<evidence type="ECO:0000259" key="8">
    <source>
        <dbReference type="Pfam" id="PF00890"/>
    </source>
</evidence>
<dbReference type="Pfam" id="PF00890">
    <property type="entry name" value="FAD_binding_2"/>
    <property type="match status" value="1"/>
</dbReference>
<proteinExistence type="predicted"/>
<dbReference type="AlphaFoldDB" id="A0A915J4C7"/>
<dbReference type="GO" id="GO:0016156">
    <property type="term" value="F:fumarate reductase (NADH) activity"/>
    <property type="evidence" value="ECO:0007669"/>
    <property type="project" value="UniProtKB-EC"/>
</dbReference>
<evidence type="ECO:0000313" key="10">
    <source>
        <dbReference type="WBParaSite" id="nRc.2.0.1.t20678-RA"/>
    </source>
</evidence>
<dbReference type="Gene3D" id="3.50.50.60">
    <property type="entry name" value="FAD/NAD(P)-binding domain"/>
    <property type="match status" value="2"/>
</dbReference>
<keyword evidence="9" id="KW-1185">Reference proteome</keyword>
<evidence type="ECO:0000256" key="4">
    <source>
        <dbReference type="ARBA" id="ARBA00023002"/>
    </source>
</evidence>
<dbReference type="InterPro" id="IPR036188">
    <property type="entry name" value="FAD/NAD-bd_sf"/>
</dbReference>
<evidence type="ECO:0000313" key="9">
    <source>
        <dbReference type="Proteomes" id="UP000887565"/>
    </source>
</evidence>
<dbReference type="EC" id="1.3.1.6" evidence="6"/>
<dbReference type="PANTHER" id="PTHR43400:SF7">
    <property type="entry name" value="FAD-DEPENDENT OXIDOREDUCTASE 2 FAD BINDING DOMAIN-CONTAINING PROTEIN"/>
    <property type="match status" value="1"/>
</dbReference>